<keyword evidence="10 12" id="KW-1133">Transmembrane helix</keyword>
<dbReference type="PROSITE" id="PS50893">
    <property type="entry name" value="ABC_TRANSPORTER_2"/>
    <property type="match status" value="1"/>
</dbReference>
<keyword evidence="6 12" id="KW-0812">Transmembrane</keyword>
<evidence type="ECO:0000256" key="10">
    <source>
        <dbReference type="ARBA" id="ARBA00022989"/>
    </source>
</evidence>
<keyword evidence="7" id="KW-0547">Nucleotide-binding</keyword>
<evidence type="ECO:0000256" key="2">
    <source>
        <dbReference type="ARBA" id="ARBA00004202"/>
    </source>
</evidence>
<keyword evidence="5" id="KW-1003">Cell membrane</keyword>
<dbReference type="GO" id="GO:0005524">
    <property type="term" value="F:ATP binding"/>
    <property type="evidence" value="ECO:0007669"/>
    <property type="project" value="UniProtKB-KW"/>
</dbReference>
<feature type="transmembrane region" description="Helical" evidence="12">
    <location>
        <begin position="376"/>
        <end position="396"/>
    </location>
</feature>
<dbReference type="GO" id="GO:0016887">
    <property type="term" value="F:ATP hydrolysis activity"/>
    <property type="evidence" value="ECO:0007669"/>
    <property type="project" value="InterPro"/>
</dbReference>
<evidence type="ECO:0000256" key="11">
    <source>
        <dbReference type="ARBA" id="ARBA00023136"/>
    </source>
</evidence>
<keyword evidence="11 12" id="KW-0472">Membrane</keyword>
<dbReference type="InterPro" id="IPR017871">
    <property type="entry name" value="ABC_transporter-like_CS"/>
</dbReference>
<keyword evidence="9" id="KW-1278">Translocase</keyword>
<evidence type="ECO:0000256" key="12">
    <source>
        <dbReference type="SAM" id="Phobius"/>
    </source>
</evidence>
<dbReference type="Proteomes" id="UP000683139">
    <property type="component" value="Unassembled WGS sequence"/>
</dbReference>
<keyword evidence="4" id="KW-0813">Transport</keyword>
<evidence type="ECO:0000256" key="7">
    <source>
        <dbReference type="ARBA" id="ARBA00022741"/>
    </source>
</evidence>
<dbReference type="EMBL" id="BOSE01000001">
    <property type="protein sequence ID" value="GIP14637.1"/>
    <property type="molecule type" value="Genomic_DNA"/>
</dbReference>
<keyword evidence="15" id="KW-1185">Reference proteome</keyword>
<dbReference type="InterPro" id="IPR003593">
    <property type="entry name" value="AAA+_ATPase"/>
</dbReference>
<dbReference type="CDD" id="cd03225">
    <property type="entry name" value="ABC_cobalt_CbiO_domain1"/>
    <property type="match status" value="1"/>
</dbReference>
<feature type="transmembrane region" description="Helical" evidence="12">
    <location>
        <begin position="296"/>
        <end position="317"/>
    </location>
</feature>
<dbReference type="AlphaFoldDB" id="A0A919YJU2"/>
<dbReference type="InterPro" id="IPR050095">
    <property type="entry name" value="ECF_ABC_transporter_ATP-bd"/>
</dbReference>
<dbReference type="PANTHER" id="PTHR43553:SF27">
    <property type="entry name" value="ENERGY-COUPLING FACTOR TRANSPORTER ATP-BINDING PROTEIN ECFA2"/>
    <property type="match status" value="1"/>
</dbReference>
<dbReference type="CDD" id="cd16914">
    <property type="entry name" value="EcfT"/>
    <property type="match status" value="1"/>
</dbReference>
<evidence type="ECO:0000256" key="3">
    <source>
        <dbReference type="ARBA" id="ARBA00005417"/>
    </source>
</evidence>
<evidence type="ECO:0000256" key="1">
    <source>
        <dbReference type="ARBA" id="ARBA00004141"/>
    </source>
</evidence>
<dbReference type="GO" id="GO:0042626">
    <property type="term" value="F:ATPase-coupled transmembrane transporter activity"/>
    <property type="evidence" value="ECO:0007669"/>
    <property type="project" value="TreeGrafter"/>
</dbReference>
<comment type="subcellular location">
    <subcellularLocation>
        <location evidence="2">Cell membrane</location>
        <topology evidence="2">Peripheral membrane protein</topology>
    </subcellularLocation>
    <subcellularLocation>
        <location evidence="1">Membrane</location>
        <topology evidence="1">Multi-pass membrane protein</topology>
    </subcellularLocation>
</comment>
<comment type="caution">
    <text evidence="14">The sequence shown here is derived from an EMBL/GenBank/DDBJ whole genome shotgun (WGS) entry which is preliminary data.</text>
</comment>
<feature type="transmembrane region" description="Helical" evidence="12">
    <location>
        <begin position="506"/>
        <end position="522"/>
    </location>
</feature>
<dbReference type="InterPro" id="IPR027417">
    <property type="entry name" value="P-loop_NTPase"/>
</dbReference>
<dbReference type="GO" id="GO:0043190">
    <property type="term" value="C:ATP-binding cassette (ABC) transporter complex"/>
    <property type="evidence" value="ECO:0007669"/>
    <property type="project" value="TreeGrafter"/>
</dbReference>
<evidence type="ECO:0000313" key="14">
    <source>
        <dbReference type="EMBL" id="GIP14637.1"/>
    </source>
</evidence>
<evidence type="ECO:0000256" key="5">
    <source>
        <dbReference type="ARBA" id="ARBA00022475"/>
    </source>
</evidence>
<gene>
    <name evidence="14" type="ORF">J40TS1_02790</name>
</gene>
<dbReference type="Pfam" id="PF00005">
    <property type="entry name" value="ABC_tran"/>
    <property type="match status" value="1"/>
</dbReference>
<keyword evidence="8" id="KW-0067">ATP-binding</keyword>
<dbReference type="InterPro" id="IPR003439">
    <property type="entry name" value="ABC_transporter-like_ATP-bd"/>
</dbReference>
<organism evidence="14 15">
    <name type="scientific">Paenibacillus montaniterrae</name>
    <dbReference type="NCBI Taxonomy" id="429341"/>
    <lineage>
        <taxon>Bacteria</taxon>
        <taxon>Bacillati</taxon>
        <taxon>Bacillota</taxon>
        <taxon>Bacilli</taxon>
        <taxon>Bacillales</taxon>
        <taxon>Paenibacillaceae</taxon>
        <taxon>Paenibacillus</taxon>
    </lineage>
</organism>
<dbReference type="InterPro" id="IPR015856">
    <property type="entry name" value="ABC_transpr_CbiO/EcfA_su"/>
</dbReference>
<evidence type="ECO:0000256" key="9">
    <source>
        <dbReference type="ARBA" id="ARBA00022967"/>
    </source>
</evidence>
<dbReference type="SUPFAM" id="SSF52540">
    <property type="entry name" value="P-loop containing nucleoside triphosphate hydrolases"/>
    <property type="match status" value="1"/>
</dbReference>
<dbReference type="Gene3D" id="3.40.50.300">
    <property type="entry name" value="P-loop containing nucleotide triphosphate hydrolases"/>
    <property type="match status" value="1"/>
</dbReference>
<protein>
    <recommendedName>
        <fullName evidence="13">ABC transporter domain-containing protein</fullName>
    </recommendedName>
</protein>
<reference evidence="14" key="1">
    <citation type="submission" date="2021-03" db="EMBL/GenBank/DDBJ databases">
        <title>Antimicrobial resistance genes in bacteria isolated from Japanese honey, and their potential for conferring macrolide and lincosamide resistance in the American foulbrood pathogen Paenibacillus larvae.</title>
        <authorList>
            <person name="Okamoto M."/>
            <person name="Kumagai M."/>
            <person name="Kanamori H."/>
            <person name="Takamatsu D."/>
        </authorList>
    </citation>
    <scope>NUCLEOTIDE SEQUENCE</scope>
    <source>
        <strain evidence="14">J40TS1</strain>
    </source>
</reference>
<comment type="similarity">
    <text evidence="3">Belongs to the ABC transporter superfamily.</text>
</comment>
<dbReference type="RefSeq" id="WP_213512850.1">
    <property type="nucleotide sequence ID" value="NZ_BOSE01000001.1"/>
</dbReference>
<feature type="domain" description="ABC transporter" evidence="13">
    <location>
        <begin position="14"/>
        <end position="254"/>
    </location>
</feature>
<name>A0A919YJU2_9BACL</name>
<evidence type="ECO:0000256" key="8">
    <source>
        <dbReference type="ARBA" id="ARBA00022840"/>
    </source>
</evidence>
<dbReference type="PANTHER" id="PTHR43553">
    <property type="entry name" value="HEAVY METAL TRANSPORTER"/>
    <property type="match status" value="1"/>
</dbReference>
<evidence type="ECO:0000256" key="6">
    <source>
        <dbReference type="ARBA" id="ARBA00022692"/>
    </source>
</evidence>
<dbReference type="SMART" id="SM00382">
    <property type="entry name" value="AAA"/>
    <property type="match status" value="1"/>
</dbReference>
<accession>A0A919YJU2</accession>
<dbReference type="InterPro" id="IPR003339">
    <property type="entry name" value="ABC/ECF_trnsptr_transmembrane"/>
</dbReference>
<evidence type="ECO:0000313" key="15">
    <source>
        <dbReference type="Proteomes" id="UP000683139"/>
    </source>
</evidence>
<dbReference type="PROSITE" id="PS00211">
    <property type="entry name" value="ABC_TRANSPORTER_1"/>
    <property type="match status" value="1"/>
</dbReference>
<proteinExistence type="inferred from homology"/>
<feature type="transmembrane region" description="Helical" evidence="12">
    <location>
        <begin position="337"/>
        <end position="364"/>
    </location>
</feature>
<sequence length="526" mass="59034">MQSQRIKAAADGEAGRLELVDALLLPESNTRLSYHFLAGHSYLIQGHNGAGKSTLLQRLAGIEPVAQGIVRIGELPLASKNWRGKLKWNKAALMQIQYVPQHIEDMWFGGTIVQELKLTLQQYSAADGSLQMRLEQALERYGITPSLHERELQSLSVGQQKRLALAISFSLQAEWLLLDEPFAGLDQAGKQLVLESLAQRKQAGQGTIIVSHQLEELMPLIDENVLLDEGGLHAAEAGAISSDEARFALLLQQADEQLLQPWELHRTASAKQQHTDPHRRHERISRLPSLFDPRSLMLSMLLCSASLLLWNSWYALALYGVLALSTAVLLRRSSANWLGIVLGFVFISAIFAVVGGLSLAPLAFHAEPALQIAQRMLSLLVIIVLGLPLLSLMTPFRLQRALQQSFAPLRKLKLSLDSYALLVSLIFRIVPMLSKRWQQLQSLCRTRYKQTGLLSWQMLYALMLAYVRSMLKLSDQLATSLELRGYDWIKEKPLLHARVHWQRQDSLLLLFMLGLALINLAIHRSF</sequence>
<evidence type="ECO:0000259" key="13">
    <source>
        <dbReference type="PROSITE" id="PS50893"/>
    </source>
</evidence>
<evidence type="ECO:0000256" key="4">
    <source>
        <dbReference type="ARBA" id="ARBA00022448"/>
    </source>
</evidence>